<gene>
    <name evidence="1" type="ORF">JCGZ_06642</name>
</gene>
<proteinExistence type="predicted"/>
<protein>
    <submittedName>
        <fullName evidence="1">Uncharacterized protein</fullName>
    </submittedName>
</protein>
<accession>A0A067LCB8</accession>
<evidence type="ECO:0000313" key="1">
    <source>
        <dbReference type="EMBL" id="KDP46131.1"/>
    </source>
</evidence>
<reference evidence="1 2" key="1">
    <citation type="journal article" date="2014" name="PLoS ONE">
        <title>Global Analysis of Gene Expression Profiles in Physic Nut (Jatropha curcas L.) Seedlings Exposed to Salt Stress.</title>
        <authorList>
            <person name="Zhang L."/>
            <person name="Zhang C."/>
            <person name="Wu P."/>
            <person name="Chen Y."/>
            <person name="Li M."/>
            <person name="Jiang H."/>
            <person name="Wu G."/>
        </authorList>
    </citation>
    <scope>NUCLEOTIDE SEQUENCE [LARGE SCALE GENOMIC DNA]</scope>
    <source>
        <strain evidence="2">cv. GZQX0401</strain>
        <tissue evidence="1">Young leaves</tissue>
    </source>
</reference>
<evidence type="ECO:0000313" key="2">
    <source>
        <dbReference type="Proteomes" id="UP000027138"/>
    </source>
</evidence>
<dbReference type="AlphaFoldDB" id="A0A067LCB8"/>
<sequence length="193" mass="21344">MADGIKDRPHKHMVTHFISTPHIQGRTTAAAAAMHGGRNVELHRNRAILTPSGLKFYKELKSGVNSWSYCLSGSEIAPTAVLPPPRPIAPQNLGEIANLWRGFTHSAAESRLVLVSFIGIAGNGVGHRKSKKRIVERETAWCRTPAAPFSVNDGRNATDGMKESRPPLAFVVRWLENEEGRARAALTRLRRRR</sequence>
<dbReference type="Proteomes" id="UP000027138">
    <property type="component" value="Unassembled WGS sequence"/>
</dbReference>
<keyword evidence="2" id="KW-1185">Reference proteome</keyword>
<name>A0A067LCB8_JATCU</name>
<organism evidence="1 2">
    <name type="scientific">Jatropha curcas</name>
    <name type="common">Barbados nut</name>
    <dbReference type="NCBI Taxonomy" id="180498"/>
    <lineage>
        <taxon>Eukaryota</taxon>
        <taxon>Viridiplantae</taxon>
        <taxon>Streptophyta</taxon>
        <taxon>Embryophyta</taxon>
        <taxon>Tracheophyta</taxon>
        <taxon>Spermatophyta</taxon>
        <taxon>Magnoliopsida</taxon>
        <taxon>eudicotyledons</taxon>
        <taxon>Gunneridae</taxon>
        <taxon>Pentapetalae</taxon>
        <taxon>rosids</taxon>
        <taxon>fabids</taxon>
        <taxon>Malpighiales</taxon>
        <taxon>Euphorbiaceae</taxon>
        <taxon>Crotonoideae</taxon>
        <taxon>Jatropheae</taxon>
        <taxon>Jatropha</taxon>
    </lineage>
</organism>
<dbReference type="EMBL" id="KK914220">
    <property type="protein sequence ID" value="KDP46131.1"/>
    <property type="molecule type" value="Genomic_DNA"/>
</dbReference>